<protein>
    <recommendedName>
        <fullName evidence="7 8">Peptidyl-tRNA hydrolase</fullName>
        <shortName evidence="8">Pth</shortName>
        <ecNumber evidence="1 8">3.1.1.29</ecNumber>
    </recommendedName>
</protein>
<feature type="site" description="Discriminates between blocked and unblocked aminoacyl-tRNA" evidence="8">
    <location>
        <position position="9"/>
    </location>
</feature>
<dbReference type="OrthoDB" id="9800507at2"/>
<comment type="function">
    <text evidence="8">Catalyzes the release of premature peptidyl moieties from peptidyl-tRNA molecules trapped in stalled 50S ribosomal subunits, and thus maintains levels of free tRNAs and 50S ribosomes.</text>
</comment>
<evidence type="ECO:0000256" key="4">
    <source>
        <dbReference type="ARBA" id="ARBA00022884"/>
    </source>
</evidence>
<dbReference type="CDD" id="cd00462">
    <property type="entry name" value="PTH"/>
    <property type="match status" value="1"/>
</dbReference>
<dbReference type="GO" id="GO:0004045">
    <property type="term" value="F:peptidyl-tRNA hydrolase activity"/>
    <property type="evidence" value="ECO:0007669"/>
    <property type="project" value="UniProtKB-UniRule"/>
</dbReference>
<keyword evidence="12" id="KW-1185">Reference proteome</keyword>
<evidence type="ECO:0000256" key="3">
    <source>
        <dbReference type="ARBA" id="ARBA00022801"/>
    </source>
</evidence>
<dbReference type="Gene3D" id="3.40.50.1470">
    <property type="entry name" value="Peptidyl-tRNA hydrolase"/>
    <property type="match status" value="1"/>
</dbReference>
<dbReference type="AlphaFoldDB" id="A0A1I0CII7"/>
<comment type="similarity">
    <text evidence="5 8 10">Belongs to the PTH family.</text>
</comment>
<dbReference type="PROSITE" id="PS01195">
    <property type="entry name" value="PEPT_TRNA_HYDROL_1"/>
    <property type="match status" value="1"/>
</dbReference>
<dbReference type="Pfam" id="PF01195">
    <property type="entry name" value="Pept_tRNA_hydro"/>
    <property type="match status" value="1"/>
</dbReference>
<gene>
    <name evidence="8" type="primary">pth</name>
    <name evidence="11" type="ORF">SAMN03080614_10762</name>
</gene>
<dbReference type="InterPro" id="IPR018171">
    <property type="entry name" value="Pept_tRNA_hydro_CS"/>
</dbReference>
<name>A0A1I0CII7_9FIRM</name>
<evidence type="ECO:0000313" key="11">
    <source>
        <dbReference type="EMBL" id="SET19372.1"/>
    </source>
</evidence>
<keyword evidence="8" id="KW-0963">Cytoplasm</keyword>
<dbReference type="EC" id="3.1.1.29" evidence="1 8"/>
<keyword evidence="4 8" id="KW-0694">RNA-binding</keyword>
<dbReference type="GO" id="GO:0000049">
    <property type="term" value="F:tRNA binding"/>
    <property type="evidence" value="ECO:0007669"/>
    <property type="project" value="UniProtKB-UniRule"/>
</dbReference>
<dbReference type="SUPFAM" id="SSF53178">
    <property type="entry name" value="Peptidyl-tRNA hydrolase-like"/>
    <property type="match status" value="1"/>
</dbReference>
<keyword evidence="3 8" id="KW-0378">Hydrolase</keyword>
<organism evidence="11 12">
    <name type="scientific">Anaerobranca gottschalkii DSM 13577</name>
    <dbReference type="NCBI Taxonomy" id="1120990"/>
    <lineage>
        <taxon>Bacteria</taxon>
        <taxon>Bacillati</taxon>
        <taxon>Bacillota</taxon>
        <taxon>Clostridia</taxon>
        <taxon>Eubacteriales</taxon>
        <taxon>Proteinivoracaceae</taxon>
        <taxon>Anaerobranca</taxon>
    </lineage>
</organism>
<evidence type="ECO:0000256" key="9">
    <source>
        <dbReference type="RuleBase" id="RU000673"/>
    </source>
</evidence>
<dbReference type="FunFam" id="3.40.50.1470:FF:000001">
    <property type="entry name" value="Peptidyl-tRNA hydrolase"/>
    <property type="match status" value="1"/>
</dbReference>
<keyword evidence="2 8" id="KW-0820">tRNA-binding</keyword>
<dbReference type="PANTHER" id="PTHR17224:SF1">
    <property type="entry name" value="PEPTIDYL-TRNA HYDROLASE"/>
    <property type="match status" value="1"/>
</dbReference>
<comment type="function">
    <text evidence="8">Hydrolyzes ribosome-free peptidyl-tRNAs (with 1 or more amino acids incorporated), which drop off the ribosome during protein synthesis, or as a result of ribosome stalling.</text>
</comment>
<evidence type="ECO:0000256" key="1">
    <source>
        <dbReference type="ARBA" id="ARBA00013260"/>
    </source>
</evidence>
<dbReference type="RefSeq" id="WP_091351515.1">
    <property type="nucleotide sequence ID" value="NZ_FOIF01000076.1"/>
</dbReference>
<dbReference type="GO" id="GO:0072344">
    <property type="term" value="P:rescue of stalled ribosome"/>
    <property type="evidence" value="ECO:0007669"/>
    <property type="project" value="UniProtKB-UniRule"/>
</dbReference>
<dbReference type="Proteomes" id="UP000243819">
    <property type="component" value="Unassembled WGS sequence"/>
</dbReference>
<dbReference type="EMBL" id="FOIF01000076">
    <property type="protein sequence ID" value="SET19372.1"/>
    <property type="molecule type" value="Genomic_DNA"/>
</dbReference>
<evidence type="ECO:0000256" key="8">
    <source>
        <dbReference type="HAMAP-Rule" id="MF_00083"/>
    </source>
</evidence>
<evidence type="ECO:0000313" key="12">
    <source>
        <dbReference type="Proteomes" id="UP000243819"/>
    </source>
</evidence>
<proteinExistence type="inferred from homology"/>
<comment type="subunit">
    <text evidence="8">Monomer.</text>
</comment>
<feature type="binding site" evidence="8">
    <location>
        <position position="14"/>
    </location>
    <ligand>
        <name>tRNA</name>
        <dbReference type="ChEBI" id="CHEBI:17843"/>
    </ligand>
</feature>
<evidence type="ECO:0000256" key="2">
    <source>
        <dbReference type="ARBA" id="ARBA00022555"/>
    </source>
</evidence>
<evidence type="ECO:0000256" key="10">
    <source>
        <dbReference type="RuleBase" id="RU004320"/>
    </source>
</evidence>
<dbReference type="HAMAP" id="MF_00083">
    <property type="entry name" value="Pept_tRNA_hydro_bact"/>
    <property type="match status" value="1"/>
</dbReference>
<feature type="active site" description="Proton acceptor" evidence="8">
    <location>
        <position position="19"/>
    </location>
</feature>
<reference evidence="12" key="1">
    <citation type="submission" date="2016-10" db="EMBL/GenBank/DDBJ databases">
        <authorList>
            <person name="Varghese N."/>
            <person name="Submissions S."/>
        </authorList>
    </citation>
    <scope>NUCLEOTIDE SEQUENCE [LARGE SCALE GENOMIC DNA]</scope>
    <source>
        <strain evidence="12">DSM 13577</strain>
    </source>
</reference>
<evidence type="ECO:0000256" key="5">
    <source>
        <dbReference type="ARBA" id="ARBA00038063"/>
    </source>
</evidence>
<accession>A0A1I0CII7</accession>
<dbReference type="PANTHER" id="PTHR17224">
    <property type="entry name" value="PEPTIDYL-TRNA HYDROLASE"/>
    <property type="match status" value="1"/>
</dbReference>
<sequence length="188" mass="21106">MRLIVGLGNPGNKYQFNRHNIGFMVLDNLGKKLNVKFKKEPKFNGEMAEIKGGQSKTILLKPLTYMNLSGNSVKAVVDYYKISLEDIIVVYDDLDLETGKFRIRLKGSAGGQKGMASIIEKLGSQEIPRLRMGISKPEFENISDYVLSDFPKEQIPLISEAIDLASEALELFINGSTLQQIMNKYNKK</sequence>
<dbReference type="InterPro" id="IPR036416">
    <property type="entry name" value="Pept_tRNA_hydro_sf"/>
</dbReference>
<comment type="subcellular location">
    <subcellularLocation>
        <location evidence="8">Cytoplasm</location>
    </subcellularLocation>
</comment>
<evidence type="ECO:0000256" key="7">
    <source>
        <dbReference type="ARBA" id="ARBA00050038"/>
    </source>
</evidence>
<evidence type="ECO:0000256" key="6">
    <source>
        <dbReference type="ARBA" id="ARBA00048707"/>
    </source>
</evidence>
<comment type="caution">
    <text evidence="8">Lacks conserved residue(s) required for the propagation of feature annotation.</text>
</comment>
<comment type="catalytic activity">
    <reaction evidence="6 8 9">
        <text>an N-acyl-L-alpha-aminoacyl-tRNA + H2O = an N-acyl-L-amino acid + a tRNA + H(+)</text>
        <dbReference type="Rhea" id="RHEA:54448"/>
        <dbReference type="Rhea" id="RHEA-COMP:10123"/>
        <dbReference type="Rhea" id="RHEA-COMP:13883"/>
        <dbReference type="ChEBI" id="CHEBI:15377"/>
        <dbReference type="ChEBI" id="CHEBI:15378"/>
        <dbReference type="ChEBI" id="CHEBI:59874"/>
        <dbReference type="ChEBI" id="CHEBI:78442"/>
        <dbReference type="ChEBI" id="CHEBI:138191"/>
        <dbReference type="EC" id="3.1.1.29"/>
    </reaction>
</comment>
<dbReference type="STRING" id="1120990.SAMN03080614_10762"/>
<dbReference type="GO" id="GO:0005737">
    <property type="term" value="C:cytoplasm"/>
    <property type="evidence" value="ECO:0007669"/>
    <property type="project" value="UniProtKB-SubCell"/>
</dbReference>
<feature type="site" description="Stabilizes the basic form of H active site to accept a proton" evidence="8">
    <location>
        <position position="92"/>
    </location>
</feature>
<dbReference type="GO" id="GO:0006515">
    <property type="term" value="P:protein quality control for misfolded or incompletely synthesized proteins"/>
    <property type="evidence" value="ECO:0007669"/>
    <property type="project" value="UniProtKB-UniRule"/>
</dbReference>
<dbReference type="InterPro" id="IPR001328">
    <property type="entry name" value="Pept_tRNA_hydro"/>
</dbReference>
<dbReference type="NCBIfam" id="TIGR00447">
    <property type="entry name" value="pth"/>
    <property type="match status" value="1"/>
</dbReference>
<feature type="binding site" evidence="8">
    <location>
        <position position="67"/>
    </location>
    <ligand>
        <name>tRNA</name>
        <dbReference type="ChEBI" id="CHEBI:17843"/>
    </ligand>
</feature>
<feature type="binding site" evidence="8">
    <location>
        <position position="65"/>
    </location>
    <ligand>
        <name>tRNA</name>
        <dbReference type="ChEBI" id="CHEBI:17843"/>
    </ligand>
</feature>